<feature type="domain" description="ISXO2-like transposase" evidence="2">
    <location>
        <begin position="118"/>
        <end position="241"/>
    </location>
</feature>
<accession>A0A3P8DS52</accession>
<evidence type="ECO:0000259" key="2">
    <source>
        <dbReference type="SMART" id="SM01126"/>
    </source>
</evidence>
<organism evidence="3">
    <name type="scientific">Heligmosomoides polygyrus</name>
    <name type="common">Parasitic roundworm</name>
    <dbReference type="NCBI Taxonomy" id="6339"/>
    <lineage>
        <taxon>Eukaryota</taxon>
        <taxon>Metazoa</taxon>
        <taxon>Ecdysozoa</taxon>
        <taxon>Nematoda</taxon>
        <taxon>Chromadorea</taxon>
        <taxon>Rhabditida</taxon>
        <taxon>Rhabditina</taxon>
        <taxon>Rhabditomorpha</taxon>
        <taxon>Strongyloidea</taxon>
        <taxon>Heligmosomidae</taxon>
        <taxon>Heligmosomoides</taxon>
    </lineage>
</organism>
<sequence length="270" mass="30638">MGKVDRMSSHEFNGFLANKELLWKTRKCPSCLNPRSITQQTGRVGQTVRMKFECFRRSCRKPEPAPGNPFFGINDVGRSRQTRRKSSPLGGRQEHDDTMGPMVHGYRRWILLDNDTQKIGGLSKIDQINETFIVKRKYNRGRSVRDSWLVGGIGTTSKKVFIEITPTRDSATLYGIITKQVLPGTVIYIDSWKSYSNLKNLGFTHYTVNHNENFVAPSTGVHTQLIENTWSHLNRATIMKNGTPMGRQLLRSTVEVAALLRPKTICLGKK</sequence>
<feature type="region of interest" description="Disordered" evidence="1">
    <location>
        <begin position="65"/>
        <end position="100"/>
    </location>
</feature>
<dbReference type="InterPro" id="IPR053164">
    <property type="entry name" value="IS1016-like_transposase"/>
</dbReference>
<dbReference type="InterPro" id="IPR024445">
    <property type="entry name" value="Tnp_ISXO2-like"/>
</dbReference>
<dbReference type="SMART" id="SM01126">
    <property type="entry name" value="DDE_Tnp_IS1595"/>
    <property type="match status" value="1"/>
</dbReference>
<evidence type="ECO:0000313" key="3">
    <source>
        <dbReference type="EMBL" id="VDP03309.1"/>
    </source>
</evidence>
<dbReference type="OrthoDB" id="5809873at2759"/>
<dbReference type="Pfam" id="PF12762">
    <property type="entry name" value="DDE_Tnp_IS1595"/>
    <property type="match status" value="1"/>
</dbReference>
<name>A0A3P8DS52_HELPZ</name>
<reference evidence="3" key="1">
    <citation type="submission" date="2018-11" db="EMBL/GenBank/DDBJ databases">
        <authorList>
            <consortium name="Pathogen Informatics"/>
        </authorList>
    </citation>
    <scope>NUCLEOTIDE SEQUENCE [LARGE SCALE GENOMIC DNA]</scope>
</reference>
<gene>
    <name evidence="3" type="ORF">HPBE_LOCUS15613</name>
</gene>
<proteinExistence type="predicted"/>
<protein>
    <recommendedName>
        <fullName evidence="2">ISXO2-like transposase domain-containing protein</fullName>
    </recommendedName>
</protein>
<dbReference type="PANTHER" id="PTHR47163:SF2">
    <property type="entry name" value="SI:DKEY-17M8.2"/>
    <property type="match status" value="1"/>
</dbReference>
<evidence type="ECO:0000256" key="1">
    <source>
        <dbReference type="SAM" id="MobiDB-lite"/>
    </source>
</evidence>
<dbReference type="EMBL" id="UZAH01028941">
    <property type="protein sequence ID" value="VDP03309.1"/>
    <property type="molecule type" value="Genomic_DNA"/>
</dbReference>
<dbReference type="PANTHER" id="PTHR47163">
    <property type="entry name" value="DDE_TNP_IS1595 DOMAIN-CONTAINING PROTEIN"/>
    <property type="match status" value="1"/>
</dbReference>
<dbReference type="AlphaFoldDB" id="A0A3P8DS52"/>